<name>A0A7C8MGB6_9PLEO</name>
<gene>
    <name evidence="2" type="ORF">BDV95DRAFT_650145</name>
</gene>
<sequence>MAYEISPALKAISTLYEDGQEHSTEGHRTWRARYRRCAPISATRYQNRCFRTNSARSSLVGGAPNGDWNGPRPLQRPPRSRMTPVRLSTNINCSKAQQSQRNTQKTTNSADVFGSNRNNTFGSNHTSTFGSSHKQAATQEDSLFILDTRQTGIPPNPAWHENINLMDRAMKDVNKGSLKKTGQNRAERTLLNGSKRRFVWSRQCLRRLQWPGGREQSHC</sequence>
<dbReference type="Proteomes" id="UP000481861">
    <property type="component" value="Unassembled WGS sequence"/>
</dbReference>
<reference evidence="2 3" key="1">
    <citation type="submission" date="2020-01" db="EMBL/GenBank/DDBJ databases">
        <authorList>
            <consortium name="DOE Joint Genome Institute"/>
            <person name="Haridas S."/>
            <person name="Albert R."/>
            <person name="Binder M."/>
            <person name="Bloem J."/>
            <person name="Labutti K."/>
            <person name="Salamov A."/>
            <person name="Andreopoulos B."/>
            <person name="Baker S.E."/>
            <person name="Barry K."/>
            <person name="Bills G."/>
            <person name="Bluhm B.H."/>
            <person name="Cannon C."/>
            <person name="Castanera R."/>
            <person name="Culley D.E."/>
            <person name="Daum C."/>
            <person name="Ezra D."/>
            <person name="Gonzalez J.B."/>
            <person name="Henrissat B."/>
            <person name="Kuo A."/>
            <person name="Liang C."/>
            <person name="Lipzen A."/>
            <person name="Lutzoni F."/>
            <person name="Magnuson J."/>
            <person name="Mondo S."/>
            <person name="Nolan M."/>
            <person name="Ohm R."/>
            <person name="Pangilinan J."/>
            <person name="Park H.-J.H."/>
            <person name="Ramirez L."/>
            <person name="Alfaro M."/>
            <person name="Sun H."/>
            <person name="Tritt A."/>
            <person name="Yoshinaga Y."/>
            <person name="Zwiers L.-H.L."/>
            <person name="Turgeon B.G."/>
            <person name="Goodwin S.B."/>
            <person name="Spatafora J.W."/>
            <person name="Crous P.W."/>
            <person name="Grigoriev I.V."/>
        </authorList>
    </citation>
    <scope>NUCLEOTIDE SEQUENCE [LARGE SCALE GENOMIC DNA]</scope>
    <source>
        <strain evidence="2 3">CBS 611.86</strain>
    </source>
</reference>
<comment type="caution">
    <text evidence="2">The sequence shown here is derived from an EMBL/GenBank/DDBJ whole genome shotgun (WGS) entry which is preliminary data.</text>
</comment>
<dbReference type="EMBL" id="JAADJZ010000003">
    <property type="protein sequence ID" value="KAF2876201.1"/>
    <property type="molecule type" value="Genomic_DNA"/>
</dbReference>
<evidence type="ECO:0000313" key="2">
    <source>
        <dbReference type="EMBL" id="KAF2876201.1"/>
    </source>
</evidence>
<protein>
    <submittedName>
        <fullName evidence="2">Uncharacterized protein</fullName>
    </submittedName>
</protein>
<feature type="region of interest" description="Disordered" evidence="1">
    <location>
        <begin position="56"/>
        <end position="135"/>
    </location>
</feature>
<dbReference type="AlphaFoldDB" id="A0A7C8MGB6"/>
<accession>A0A7C8MGB6</accession>
<evidence type="ECO:0000313" key="3">
    <source>
        <dbReference type="Proteomes" id="UP000481861"/>
    </source>
</evidence>
<organism evidence="2 3">
    <name type="scientific">Massariosphaeria phaeospora</name>
    <dbReference type="NCBI Taxonomy" id="100035"/>
    <lineage>
        <taxon>Eukaryota</taxon>
        <taxon>Fungi</taxon>
        <taxon>Dikarya</taxon>
        <taxon>Ascomycota</taxon>
        <taxon>Pezizomycotina</taxon>
        <taxon>Dothideomycetes</taxon>
        <taxon>Pleosporomycetidae</taxon>
        <taxon>Pleosporales</taxon>
        <taxon>Pleosporales incertae sedis</taxon>
        <taxon>Massariosphaeria</taxon>
    </lineage>
</organism>
<keyword evidence="3" id="KW-1185">Reference proteome</keyword>
<feature type="compositionally biased region" description="Polar residues" evidence="1">
    <location>
        <begin position="86"/>
        <end position="135"/>
    </location>
</feature>
<evidence type="ECO:0000256" key="1">
    <source>
        <dbReference type="SAM" id="MobiDB-lite"/>
    </source>
</evidence>
<proteinExistence type="predicted"/>